<comment type="similarity">
    <text evidence="3">Belongs to the Nudix hydrolase family. NudC subfamily.</text>
</comment>
<dbReference type="InterPro" id="IPR020084">
    <property type="entry name" value="NUDIX_hydrolase_CS"/>
</dbReference>
<dbReference type="Pfam" id="PF09297">
    <property type="entry name" value="Zn_ribbon_NUD"/>
    <property type="match status" value="1"/>
</dbReference>
<gene>
    <name evidence="11" type="ORF">SLNSH_05285</name>
</gene>
<proteinExistence type="inferred from homology"/>
<dbReference type="GO" id="GO:0046872">
    <property type="term" value="F:metal ion binding"/>
    <property type="evidence" value="ECO:0007669"/>
    <property type="project" value="UniProtKB-KW"/>
</dbReference>
<dbReference type="PANTHER" id="PTHR42904">
    <property type="entry name" value="NUDIX HYDROLASE, NUDC SUBFAMILY"/>
    <property type="match status" value="1"/>
</dbReference>
<evidence type="ECO:0000256" key="5">
    <source>
        <dbReference type="ARBA" id="ARBA00022723"/>
    </source>
</evidence>
<feature type="domain" description="Nudix hydrolase" evidence="10">
    <location>
        <begin position="173"/>
        <end position="299"/>
    </location>
</feature>
<dbReference type="AlphaFoldDB" id="A0A2T1HX89"/>
<evidence type="ECO:0000256" key="3">
    <source>
        <dbReference type="ARBA" id="ARBA00009595"/>
    </source>
</evidence>
<keyword evidence="6" id="KW-0378">Hydrolase</keyword>
<dbReference type="GO" id="GO:0035529">
    <property type="term" value="F:NADH pyrophosphatase activity"/>
    <property type="evidence" value="ECO:0007669"/>
    <property type="project" value="TreeGrafter"/>
</dbReference>
<keyword evidence="8" id="KW-0520">NAD</keyword>
<evidence type="ECO:0000256" key="9">
    <source>
        <dbReference type="ARBA" id="ARBA00023679"/>
    </source>
</evidence>
<evidence type="ECO:0000313" key="11">
    <source>
        <dbReference type="EMBL" id="PSC06210.1"/>
    </source>
</evidence>
<sequence length="314" mass="34219">MPLPRSERSASLGYSVNLLDRRAEYRDDEAYMAELRASPQARCVVLQGDVPLLRQHADGAAALFAKSDLGELGTVREKAFLGLDEHGPVFAALLEAPAPENDQGHDDVVAMDLRSLAVQGVLPPPVLGVLAQAKSLMHWHQRHRFCSNCGQPTAVQSAGWKRECPACGAQHFPRTDPVVIMLAVRGDRCVLGRQARFVKGVYSCLAGFLEPGETLEDAVRRELFEEAGVATGRVRYLASQPWPFPASLMIGCLAEATSDELTVDFKELEDARWFTRDEVRQMLAGTHPDGIGCPPPIAIANGILKAWALDGETL</sequence>
<dbReference type="InterPro" id="IPR015797">
    <property type="entry name" value="NUDIX_hydrolase-like_dom_sf"/>
</dbReference>
<dbReference type="GO" id="GO:0006742">
    <property type="term" value="P:NADP+ catabolic process"/>
    <property type="evidence" value="ECO:0007669"/>
    <property type="project" value="TreeGrafter"/>
</dbReference>
<dbReference type="InterPro" id="IPR015376">
    <property type="entry name" value="Znr_NADH_PPase"/>
</dbReference>
<evidence type="ECO:0000256" key="7">
    <source>
        <dbReference type="ARBA" id="ARBA00022842"/>
    </source>
</evidence>
<evidence type="ECO:0000256" key="4">
    <source>
        <dbReference type="ARBA" id="ARBA00012381"/>
    </source>
</evidence>
<evidence type="ECO:0000256" key="1">
    <source>
        <dbReference type="ARBA" id="ARBA00001946"/>
    </source>
</evidence>
<comment type="catalytic activity">
    <reaction evidence="9">
        <text>a 5'-end NAD(+)-phospho-ribonucleoside in mRNA + H2O = a 5'-end phospho-adenosine-phospho-ribonucleoside in mRNA + beta-nicotinamide D-ribonucleotide + 2 H(+)</text>
        <dbReference type="Rhea" id="RHEA:60876"/>
        <dbReference type="Rhea" id="RHEA-COMP:15698"/>
        <dbReference type="Rhea" id="RHEA-COMP:15719"/>
        <dbReference type="ChEBI" id="CHEBI:14649"/>
        <dbReference type="ChEBI" id="CHEBI:15377"/>
        <dbReference type="ChEBI" id="CHEBI:15378"/>
        <dbReference type="ChEBI" id="CHEBI:144029"/>
        <dbReference type="ChEBI" id="CHEBI:144051"/>
    </reaction>
    <physiologicalReaction direction="left-to-right" evidence="9">
        <dbReference type="Rhea" id="RHEA:60877"/>
    </physiologicalReaction>
</comment>
<dbReference type="InterPro" id="IPR050241">
    <property type="entry name" value="NAD-cap_RNA_hydrolase_NudC"/>
</dbReference>
<comment type="caution">
    <text evidence="11">The sequence shown here is derived from an EMBL/GenBank/DDBJ whole genome shotgun (WGS) entry which is preliminary data.</text>
</comment>
<keyword evidence="7" id="KW-0460">Magnesium</keyword>
<organism evidence="11 12">
    <name type="scientific">Alsobacter soli</name>
    <dbReference type="NCBI Taxonomy" id="2109933"/>
    <lineage>
        <taxon>Bacteria</taxon>
        <taxon>Pseudomonadati</taxon>
        <taxon>Pseudomonadota</taxon>
        <taxon>Alphaproteobacteria</taxon>
        <taxon>Hyphomicrobiales</taxon>
        <taxon>Alsobacteraceae</taxon>
        <taxon>Alsobacter</taxon>
    </lineage>
</organism>
<evidence type="ECO:0000256" key="2">
    <source>
        <dbReference type="ARBA" id="ARBA00001947"/>
    </source>
</evidence>
<evidence type="ECO:0000259" key="10">
    <source>
        <dbReference type="PROSITE" id="PS51462"/>
    </source>
</evidence>
<dbReference type="EMBL" id="PVZS01000004">
    <property type="protein sequence ID" value="PSC06210.1"/>
    <property type="molecule type" value="Genomic_DNA"/>
</dbReference>
<comment type="cofactor">
    <cofactor evidence="1">
        <name>Mg(2+)</name>
        <dbReference type="ChEBI" id="CHEBI:18420"/>
    </cofactor>
</comment>
<accession>A0A2T1HX89</accession>
<dbReference type="SUPFAM" id="SSF55811">
    <property type="entry name" value="Nudix"/>
    <property type="match status" value="1"/>
</dbReference>
<dbReference type="Pfam" id="PF00293">
    <property type="entry name" value="NUDIX"/>
    <property type="match status" value="1"/>
</dbReference>
<dbReference type="Proteomes" id="UP000239772">
    <property type="component" value="Unassembled WGS sequence"/>
</dbReference>
<dbReference type="CDD" id="cd03429">
    <property type="entry name" value="NUDIX_NADH_pyrophosphatase_Nudt13"/>
    <property type="match status" value="1"/>
</dbReference>
<dbReference type="RefSeq" id="WP_106335618.1">
    <property type="nucleotide sequence ID" value="NZ_PVZS01000004.1"/>
</dbReference>
<name>A0A2T1HX89_9HYPH</name>
<dbReference type="Gene3D" id="3.90.79.10">
    <property type="entry name" value="Nucleoside Triphosphate Pyrophosphohydrolase"/>
    <property type="match status" value="1"/>
</dbReference>
<dbReference type="GO" id="GO:0005829">
    <property type="term" value="C:cytosol"/>
    <property type="evidence" value="ECO:0007669"/>
    <property type="project" value="TreeGrafter"/>
</dbReference>
<dbReference type="InterPro" id="IPR015375">
    <property type="entry name" value="NADH_PPase-like_N"/>
</dbReference>
<dbReference type="Pfam" id="PF09296">
    <property type="entry name" value="NUDIX-like"/>
    <property type="match status" value="1"/>
</dbReference>
<keyword evidence="12" id="KW-1185">Reference proteome</keyword>
<dbReference type="GO" id="GO:0019677">
    <property type="term" value="P:NAD+ catabolic process"/>
    <property type="evidence" value="ECO:0007669"/>
    <property type="project" value="TreeGrafter"/>
</dbReference>
<dbReference type="PROSITE" id="PS00893">
    <property type="entry name" value="NUDIX_BOX"/>
    <property type="match status" value="1"/>
</dbReference>
<evidence type="ECO:0000313" key="12">
    <source>
        <dbReference type="Proteomes" id="UP000239772"/>
    </source>
</evidence>
<dbReference type="PROSITE" id="PS51462">
    <property type="entry name" value="NUDIX"/>
    <property type="match status" value="1"/>
</dbReference>
<dbReference type="EC" id="3.6.1.22" evidence="4"/>
<dbReference type="InterPro" id="IPR000086">
    <property type="entry name" value="NUDIX_hydrolase_dom"/>
</dbReference>
<evidence type="ECO:0000256" key="8">
    <source>
        <dbReference type="ARBA" id="ARBA00023027"/>
    </source>
</evidence>
<dbReference type="Gene3D" id="3.90.79.20">
    <property type="match status" value="1"/>
</dbReference>
<protein>
    <recommendedName>
        <fullName evidence="4">NAD(+) diphosphatase</fullName>
        <ecNumber evidence="4">3.6.1.22</ecNumber>
    </recommendedName>
</protein>
<dbReference type="NCBIfam" id="NF001299">
    <property type="entry name" value="PRK00241.1"/>
    <property type="match status" value="1"/>
</dbReference>
<dbReference type="InterPro" id="IPR049734">
    <property type="entry name" value="NudC-like_C"/>
</dbReference>
<dbReference type="OrthoDB" id="9791656at2"/>
<keyword evidence="5" id="KW-0479">Metal-binding</keyword>
<dbReference type="PANTHER" id="PTHR42904:SF6">
    <property type="entry name" value="NAD-CAPPED RNA HYDROLASE NUDT12"/>
    <property type="match status" value="1"/>
</dbReference>
<comment type="cofactor">
    <cofactor evidence="2">
        <name>Zn(2+)</name>
        <dbReference type="ChEBI" id="CHEBI:29105"/>
    </cofactor>
</comment>
<reference evidence="12" key="1">
    <citation type="submission" date="2018-03" db="EMBL/GenBank/DDBJ databases">
        <authorList>
            <person name="Sun L."/>
            <person name="Liu H."/>
            <person name="Chen W."/>
            <person name="Huang K."/>
            <person name="Liu W."/>
            <person name="Gao X."/>
        </authorList>
    </citation>
    <scope>NUCLEOTIDE SEQUENCE [LARGE SCALE GENOMIC DNA]</scope>
    <source>
        <strain evidence="12">SH9</strain>
    </source>
</reference>
<evidence type="ECO:0000256" key="6">
    <source>
        <dbReference type="ARBA" id="ARBA00022801"/>
    </source>
</evidence>